<sequence>MGRQRYLGLGSRVHTSHSTARDLGMRFFEVQNKQ</sequence>
<evidence type="ECO:0000313" key="2">
    <source>
        <dbReference type="Proteomes" id="UP000634136"/>
    </source>
</evidence>
<accession>A0A834TYC4</accession>
<dbReference type="Proteomes" id="UP000634136">
    <property type="component" value="Unassembled WGS sequence"/>
</dbReference>
<dbReference type="AlphaFoldDB" id="A0A834TYC4"/>
<gene>
    <name evidence="1" type="ORF">G2W53_013123</name>
</gene>
<dbReference type="EMBL" id="JAAIUW010000005">
    <property type="protein sequence ID" value="KAF7830790.1"/>
    <property type="molecule type" value="Genomic_DNA"/>
</dbReference>
<comment type="caution">
    <text evidence="1">The sequence shown here is derived from an EMBL/GenBank/DDBJ whole genome shotgun (WGS) entry which is preliminary data.</text>
</comment>
<proteinExistence type="predicted"/>
<reference evidence="1" key="1">
    <citation type="submission" date="2020-09" db="EMBL/GenBank/DDBJ databases">
        <title>Genome-Enabled Discovery of Anthraquinone Biosynthesis in Senna tora.</title>
        <authorList>
            <person name="Kang S.-H."/>
            <person name="Pandey R.P."/>
            <person name="Lee C.-M."/>
            <person name="Sim J.-S."/>
            <person name="Jeong J.-T."/>
            <person name="Choi B.-S."/>
            <person name="Jung M."/>
            <person name="Ginzburg D."/>
            <person name="Zhao K."/>
            <person name="Won S.Y."/>
            <person name="Oh T.-J."/>
            <person name="Yu Y."/>
            <person name="Kim N.-H."/>
            <person name="Lee O.R."/>
            <person name="Lee T.-H."/>
            <person name="Bashyal P."/>
            <person name="Kim T.-S."/>
            <person name="Lee W.-H."/>
            <person name="Kawkins C."/>
            <person name="Kim C.-K."/>
            <person name="Kim J.S."/>
            <person name="Ahn B.O."/>
            <person name="Rhee S.Y."/>
            <person name="Sohng J.K."/>
        </authorList>
    </citation>
    <scope>NUCLEOTIDE SEQUENCE</scope>
    <source>
        <tissue evidence="1">Leaf</tissue>
    </source>
</reference>
<evidence type="ECO:0000313" key="1">
    <source>
        <dbReference type="EMBL" id="KAF7830790.1"/>
    </source>
</evidence>
<name>A0A834TYC4_9FABA</name>
<organism evidence="1 2">
    <name type="scientific">Senna tora</name>
    <dbReference type="NCBI Taxonomy" id="362788"/>
    <lineage>
        <taxon>Eukaryota</taxon>
        <taxon>Viridiplantae</taxon>
        <taxon>Streptophyta</taxon>
        <taxon>Embryophyta</taxon>
        <taxon>Tracheophyta</taxon>
        <taxon>Spermatophyta</taxon>
        <taxon>Magnoliopsida</taxon>
        <taxon>eudicotyledons</taxon>
        <taxon>Gunneridae</taxon>
        <taxon>Pentapetalae</taxon>
        <taxon>rosids</taxon>
        <taxon>fabids</taxon>
        <taxon>Fabales</taxon>
        <taxon>Fabaceae</taxon>
        <taxon>Caesalpinioideae</taxon>
        <taxon>Cassia clade</taxon>
        <taxon>Senna</taxon>
    </lineage>
</organism>
<keyword evidence="2" id="KW-1185">Reference proteome</keyword>
<protein>
    <submittedName>
        <fullName evidence="1">Uncharacterized protein</fullName>
    </submittedName>
</protein>